<dbReference type="Bgee" id="ENSACAG00000016884">
    <property type="expression patterns" value="Expressed in lung and 10 other cell types or tissues"/>
</dbReference>
<dbReference type="GeneTree" id="ENSGT00390000007170"/>
<feature type="region of interest" description="Disordered" evidence="1">
    <location>
        <begin position="226"/>
        <end position="245"/>
    </location>
</feature>
<keyword evidence="2" id="KW-0732">Signal</keyword>
<dbReference type="GO" id="GO:0000724">
    <property type="term" value="P:double-strand break repair via homologous recombination"/>
    <property type="evidence" value="ECO:0000318"/>
    <property type="project" value="GO_Central"/>
</dbReference>
<reference evidence="3 4" key="1">
    <citation type="submission" date="2009-12" db="EMBL/GenBank/DDBJ databases">
        <title>The Genome Sequence of Anolis carolinensis (Green Anole Lizard).</title>
        <authorList>
            <consortium name="The Genome Sequencing Platform"/>
            <person name="Di Palma F."/>
            <person name="Alfoldi J."/>
            <person name="Heiman D."/>
            <person name="Young S."/>
            <person name="Grabherr M."/>
            <person name="Johnson J."/>
            <person name="Lander E.S."/>
            <person name="Lindblad-Toh K."/>
        </authorList>
    </citation>
    <scope>NUCLEOTIDE SEQUENCE [LARGE SCALE GENOMIC DNA]</scope>
    <source>
        <strain evidence="3 4">JBL SC #1</strain>
    </source>
</reference>
<name>A0A803TNK2_ANOCA</name>
<accession>A0A803TNK2</accession>
<reference evidence="3" key="2">
    <citation type="submission" date="2025-08" db="UniProtKB">
        <authorList>
            <consortium name="Ensembl"/>
        </authorList>
    </citation>
    <scope>IDENTIFICATION</scope>
</reference>
<dbReference type="Ensembl" id="ENSACAT00000046702.1">
    <property type="protein sequence ID" value="ENSACAP00000036792.1"/>
    <property type="gene ID" value="ENSACAG00000016884.4"/>
</dbReference>
<protein>
    <submittedName>
        <fullName evidence="3">SWIM-type zinc finger 7 associated protein 1</fullName>
    </submittedName>
</protein>
<keyword evidence="4" id="KW-1185">Reference proteome</keyword>
<sequence>MAGALLSALLGVVPGAASQQRRPLVVLGPEASGRSALLFRAALLASGVAAAPASVMFLAPRPLQRLPCAGGLDAVAMQRIQFLYPPSSQLLFQVLANLQQTSCPILVVVDGLEEYLKSCPGPSVAAQLVALLLDTVNHFSQKLSRVSSACQLLVSMKSPGEAGEDGGHFSTVERYFQAQMWLHPEAEESVGPASHGATKVVRAHLSQPGSQDREWLLRFEPEGQMKISPLPCKSEDSRGAAAQNDTPAEAEAQKLATWECLWCCCKKVLHCVCGRPQTAL</sequence>
<feature type="chain" id="PRO_5032780938" evidence="2">
    <location>
        <begin position="19"/>
        <end position="280"/>
    </location>
</feature>
<dbReference type="Proteomes" id="UP000001646">
    <property type="component" value="Chromosome 2"/>
</dbReference>
<evidence type="ECO:0000313" key="4">
    <source>
        <dbReference type="Proteomes" id="UP000001646"/>
    </source>
</evidence>
<evidence type="ECO:0000256" key="2">
    <source>
        <dbReference type="SAM" id="SignalP"/>
    </source>
</evidence>
<dbReference type="InParanoid" id="A0A803TNK2"/>
<reference evidence="3" key="3">
    <citation type="submission" date="2025-09" db="UniProtKB">
        <authorList>
            <consortium name="Ensembl"/>
        </authorList>
    </citation>
    <scope>IDENTIFICATION</scope>
</reference>
<organism evidence="3 4">
    <name type="scientific">Anolis carolinensis</name>
    <name type="common">Green anole</name>
    <name type="synonym">American chameleon</name>
    <dbReference type="NCBI Taxonomy" id="28377"/>
    <lineage>
        <taxon>Eukaryota</taxon>
        <taxon>Metazoa</taxon>
        <taxon>Chordata</taxon>
        <taxon>Craniata</taxon>
        <taxon>Vertebrata</taxon>
        <taxon>Euteleostomi</taxon>
        <taxon>Lepidosauria</taxon>
        <taxon>Squamata</taxon>
        <taxon>Bifurcata</taxon>
        <taxon>Unidentata</taxon>
        <taxon>Episquamata</taxon>
        <taxon>Toxicofera</taxon>
        <taxon>Iguania</taxon>
        <taxon>Dactyloidae</taxon>
        <taxon>Anolis</taxon>
    </lineage>
</organism>
<proteinExistence type="predicted"/>
<dbReference type="PANTHER" id="PTHR28653">
    <property type="match status" value="1"/>
</dbReference>
<feature type="signal peptide" evidence="2">
    <location>
        <begin position="1"/>
        <end position="18"/>
    </location>
</feature>
<dbReference type="GO" id="GO:0003697">
    <property type="term" value="F:single-stranded DNA binding"/>
    <property type="evidence" value="ECO:0000318"/>
    <property type="project" value="GO_Central"/>
</dbReference>
<gene>
    <name evidence="3" type="primary">SWSAP1</name>
</gene>
<dbReference type="GO" id="GO:0097196">
    <property type="term" value="C:Shu complex"/>
    <property type="evidence" value="ECO:0000318"/>
    <property type="project" value="GO_Central"/>
</dbReference>
<evidence type="ECO:0000256" key="1">
    <source>
        <dbReference type="SAM" id="MobiDB-lite"/>
    </source>
</evidence>
<dbReference type="PANTHER" id="PTHR28653:SF1">
    <property type="entry name" value="ATPASE SWSAP1"/>
    <property type="match status" value="1"/>
</dbReference>
<dbReference type="AlphaFoldDB" id="A0A803TNK2"/>
<evidence type="ECO:0000313" key="3">
    <source>
        <dbReference type="Ensembl" id="ENSACAP00000036792.1"/>
    </source>
</evidence>